<dbReference type="InterPro" id="IPR011990">
    <property type="entry name" value="TPR-like_helical_dom_sf"/>
</dbReference>
<dbReference type="PROSITE" id="PS50005">
    <property type="entry name" value="TPR"/>
    <property type="match status" value="1"/>
</dbReference>
<evidence type="ECO:0000256" key="3">
    <source>
        <dbReference type="PROSITE-ProRule" id="PRU00339"/>
    </source>
</evidence>
<dbReference type="Gene3D" id="1.25.40.10">
    <property type="entry name" value="Tetratricopeptide repeat domain"/>
    <property type="match status" value="2"/>
</dbReference>
<dbReference type="KEGG" id="uli:ETAA1_10510"/>
<dbReference type="RefSeq" id="WP_145234924.1">
    <property type="nucleotide sequence ID" value="NZ_CP036273.1"/>
</dbReference>
<name>A0A517XNR7_9BACT</name>
<dbReference type="EMBL" id="CP036273">
    <property type="protein sequence ID" value="QDU19147.1"/>
    <property type="molecule type" value="Genomic_DNA"/>
</dbReference>
<organism evidence="5 6">
    <name type="scientific">Urbifossiella limnaea</name>
    <dbReference type="NCBI Taxonomy" id="2528023"/>
    <lineage>
        <taxon>Bacteria</taxon>
        <taxon>Pseudomonadati</taxon>
        <taxon>Planctomycetota</taxon>
        <taxon>Planctomycetia</taxon>
        <taxon>Gemmatales</taxon>
        <taxon>Gemmataceae</taxon>
        <taxon>Urbifossiella</taxon>
    </lineage>
</organism>
<sequence>MPRRFVTRRRVLAAVAVIALAVGAPQLWAWHQLRTARAALGAYHPDEARTALAACARVWWRSPEVHLLSARAARQAGDADAAGRSLRDCQRLTGATDDTAFEWALGQAAAGNVREVEPYLQKRADAAASAGPLVWEALTQGYLRVYRTLDAMAVANHWLQRDPDNVRALELRGQVYVTGKGVVRGTEDYRRALELDPTRRDTRWRLAGSLIDLGGYDEAAGHLEAYAKGAPGDPDVAARLARCYVMTKRGADARRLLDAALAAHPDHALCLRARGQVALTGEPPDLAGAEEFLRRAAAAAPDDYQAAWSYSEALRQRGKTAEAKVELARAEGVRDRLERLGELRSRKLAEQPLDPALHYEMGVLLTASHPDVAAQWLASAVQLDPGHRPAHAALAELYARKGDAARAAEHRRAAGEGR</sequence>
<evidence type="ECO:0000313" key="5">
    <source>
        <dbReference type="EMBL" id="QDU19147.1"/>
    </source>
</evidence>
<protein>
    <submittedName>
        <fullName evidence="5">Tetratricopeptide repeat protein</fullName>
    </submittedName>
</protein>
<feature type="repeat" description="TPR" evidence="3">
    <location>
        <begin position="166"/>
        <end position="199"/>
    </location>
</feature>
<dbReference type="InterPro" id="IPR006311">
    <property type="entry name" value="TAT_signal"/>
</dbReference>
<evidence type="ECO:0000256" key="1">
    <source>
        <dbReference type="ARBA" id="ARBA00022737"/>
    </source>
</evidence>
<keyword evidence="4" id="KW-0175">Coiled coil</keyword>
<dbReference type="AlphaFoldDB" id="A0A517XNR7"/>
<dbReference type="InterPro" id="IPR051012">
    <property type="entry name" value="CellSynth/LPSAsmb/PSIAsmb"/>
</dbReference>
<dbReference type="Pfam" id="PF14559">
    <property type="entry name" value="TPR_19"/>
    <property type="match status" value="1"/>
</dbReference>
<dbReference type="PANTHER" id="PTHR45586:SF1">
    <property type="entry name" value="LIPOPOLYSACCHARIDE ASSEMBLY PROTEIN B"/>
    <property type="match status" value="1"/>
</dbReference>
<proteinExistence type="predicted"/>
<keyword evidence="2 3" id="KW-0802">TPR repeat</keyword>
<dbReference type="SUPFAM" id="SSF48452">
    <property type="entry name" value="TPR-like"/>
    <property type="match status" value="1"/>
</dbReference>
<evidence type="ECO:0000256" key="2">
    <source>
        <dbReference type="ARBA" id="ARBA00022803"/>
    </source>
</evidence>
<dbReference type="PANTHER" id="PTHR45586">
    <property type="entry name" value="TPR REPEAT-CONTAINING PROTEIN PA4667"/>
    <property type="match status" value="1"/>
</dbReference>
<evidence type="ECO:0000313" key="6">
    <source>
        <dbReference type="Proteomes" id="UP000319576"/>
    </source>
</evidence>
<dbReference type="OrthoDB" id="265874at2"/>
<reference evidence="5 6" key="1">
    <citation type="submission" date="2019-02" db="EMBL/GenBank/DDBJ databases">
        <title>Deep-cultivation of Planctomycetes and their phenomic and genomic characterization uncovers novel biology.</title>
        <authorList>
            <person name="Wiegand S."/>
            <person name="Jogler M."/>
            <person name="Boedeker C."/>
            <person name="Pinto D."/>
            <person name="Vollmers J."/>
            <person name="Rivas-Marin E."/>
            <person name="Kohn T."/>
            <person name="Peeters S.H."/>
            <person name="Heuer A."/>
            <person name="Rast P."/>
            <person name="Oberbeckmann S."/>
            <person name="Bunk B."/>
            <person name="Jeske O."/>
            <person name="Meyerdierks A."/>
            <person name="Storesund J.E."/>
            <person name="Kallscheuer N."/>
            <person name="Luecker S."/>
            <person name="Lage O.M."/>
            <person name="Pohl T."/>
            <person name="Merkel B.J."/>
            <person name="Hornburger P."/>
            <person name="Mueller R.-W."/>
            <person name="Bruemmer F."/>
            <person name="Labrenz M."/>
            <person name="Spormann A.M."/>
            <person name="Op den Camp H."/>
            <person name="Overmann J."/>
            <person name="Amann R."/>
            <person name="Jetten M.S.M."/>
            <person name="Mascher T."/>
            <person name="Medema M.H."/>
            <person name="Devos D.P."/>
            <person name="Kaster A.-K."/>
            <person name="Ovreas L."/>
            <person name="Rohde M."/>
            <person name="Galperin M.Y."/>
            <person name="Jogler C."/>
        </authorList>
    </citation>
    <scope>NUCLEOTIDE SEQUENCE [LARGE SCALE GENOMIC DNA]</scope>
    <source>
        <strain evidence="5 6">ETA_A1</strain>
    </source>
</reference>
<keyword evidence="6" id="KW-1185">Reference proteome</keyword>
<dbReference type="Proteomes" id="UP000319576">
    <property type="component" value="Chromosome"/>
</dbReference>
<dbReference type="InterPro" id="IPR019734">
    <property type="entry name" value="TPR_rpt"/>
</dbReference>
<gene>
    <name evidence="5" type="ORF">ETAA1_10510</name>
</gene>
<dbReference type="PROSITE" id="PS51318">
    <property type="entry name" value="TAT"/>
    <property type="match status" value="1"/>
</dbReference>
<keyword evidence="1" id="KW-0677">Repeat</keyword>
<evidence type="ECO:0000256" key="4">
    <source>
        <dbReference type="SAM" id="Coils"/>
    </source>
</evidence>
<accession>A0A517XNR7</accession>
<feature type="coiled-coil region" evidence="4">
    <location>
        <begin position="311"/>
        <end position="340"/>
    </location>
</feature>